<dbReference type="EC" id="3.4.24.-" evidence="2"/>
<reference evidence="2" key="1">
    <citation type="submission" date="2020-02" db="EMBL/GenBank/DDBJ databases">
        <authorList>
            <person name="Meier V. D."/>
        </authorList>
    </citation>
    <scope>NUCLEOTIDE SEQUENCE</scope>
    <source>
        <strain evidence="2">AVDCRST_MAG89</strain>
    </source>
</reference>
<dbReference type="GO" id="GO:0016787">
    <property type="term" value="F:hydrolase activity"/>
    <property type="evidence" value="ECO:0007669"/>
    <property type="project" value="UniProtKB-KW"/>
</dbReference>
<gene>
    <name evidence="2" type="ORF">AVDCRST_MAG89-3496</name>
</gene>
<proteinExistence type="predicted"/>
<evidence type="ECO:0000256" key="1">
    <source>
        <dbReference type="SAM" id="MobiDB-lite"/>
    </source>
</evidence>
<dbReference type="AlphaFoldDB" id="A0A6J4MGL4"/>
<feature type="non-terminal residue" evidence="2">
    <location>
        <position position="1"/>
    </location>
</feature>
<dbReference type="GO" id="GO:0051301">
    <property type="term" value="P:cell division"/>
    <property type="evidence" value="ECO:0007669"/>
    <property type="project" value="UniProtKB-KW"/>
</dbReference>
<name>A0A6J4MGL4_9BACT</name>
<sequence>RTAYPPRGGEVRHAGDTRPAFGRPEPRPEPRADARAEPRLEHRPEPRPQPLEEPGVTPLHRTPRPEPKVPSDLDIPTFIRRQMD</sequence>
<keyword evidence="2" id="KW-0378">Hydrolase</keyword>
<dbReference type="EMBL" id="CADCTV010000728">
    <property type="protein sequence ID" value="CAA9356970.1"/>
    <property type="molecule type" value="Genomic_DNA"/>
</dbReference>
<organism evidence="2">
    <name type="scientific">uncultured Gemmatimonadota bacterium</name>
    <dbReference type="NCBI Taxonomy" id="203437"/>
    <lineage>
        <taxon>Bacteria</taxon>
        <taxon>Pseudomonadati</taxon>
        <taxon>Gemmatimonadota</taxon>
        <taxon>environmental samples</taxon>
    </lineage>
</organism>
<feature type="compositionally biased region" description="Basic and acidic residues" evidence="1">
    <location>
        <begin position="24"/>
        <end position="46"/>
    </location>
</feature>
<feature type="region of interest" description="Disordered" evidence="1">
    <location>
        <begin position="1"/>
        <end position="84"/>
    </location>
</feature>
<evidence type="ECO:0000313" key="2">
    <source>
        <dbReference type="EMBL" id="CAA9356970.1"/>
    </source>
</evidence>
<accession>A0A6J4MGL4</accession>
<keyword evidence="2" id="KW-0132">Cell division</keyword>
<protein>
    <submittedName>
        <fullName evidence="2">Cell division protein FtsZ</fullName>
        <ecNumber evidence="2">3.4.24.-</ecNumber>
    </submittedName>
</protein>
<keyword evidence="2" id="KW-0131">Cell cycle</keyword>